<name>A0A0W0FYJ7_MONRR</name>
<dbReference type="EMBL" id="LATX01001467">
    <property type="protein sequence ID" value="KTB41405.1"/>
    <property type="molecule type" value="Genomic_DNA"/>
</dbReference>
<protein>
    <submittedName>
        <fullName evidence="1">Uncharacterized protein</fullName>
    </submittedName>
</protein>
<organism evidence="1 2">
    <name type="scientific">Moniliophthora roreri</name>
    <name type="common">Frosty pod rot fungus</name>
    <name type="synonym">Monilia roreri</name>
    <dbReference type="NCBI Taxonomy" id="221103"/>
    <lineage>
        <taxon>Eukaryota</taxon>
        <taxon>Fungi</taxon>
        <taxon>Dikarya</taxon>
        <taxon>Basidiomycota</taxon>
        <taxon>Agaricomycotina</taxon>
        <taxon>Agaricomycetes</taxon>
        <taxon>Agaricomycetidae</taxon>
        <taxon>Agaricales</taxon>
        <taxon>Marasmiineae</taxon>
        <taxon>Marasmiaceae</taxon>
        <taxon>Moniliophthora</taxon>
    </lineage>
</organism>
<proteinExistence type="predicted"/>
<accession>A0A0W0FYJ7</accession>
<evidence type="ECO:0000313" key="1">
    <source>
        <dbReference type="EMBL" id="KTB41405.1"/>
    </source>
</evidence>
<dbReference type="AlphaFoldDB" id="A0A0W0FYJ7"/>
<reference evidence="1 2" key="1">
    <citation type="submission" date="2015-12" db="EMBL/GenBank/DDBJ databases">
        <title>Draft genome sequence of Moniliophthora roreri, the causal agent of frosty pod rot of cacao.</title>
        <authorList>
            <person name="Aime M.C."/>
            <person name="Diaz-Valderrama J.R."/>
            <person name="Kijpornyongpan T."/>
            <person name="Phillips-Mora W."/>
        </authorList>
    </citation>
    <scope>NUCLEOTIDE SEQUENCE [LARGE SCALE GENOMIC DNA]</scope>
    <source>
        <strain evidence="1 2">MCA 2952</strain>
    </source>
</reference>
<dbReference type="Proteomes" id="UP000054988">
    <property type="component" value="Unassembled WGS sequence"/>
</dbReference>
<sequence length="399" mass="45115">MNPALRHAPPIRTQSRRNLDWSLPEIPVNVKGKQRQRPRDQARSRAHIRIVKANKLERYEAKEGFDITSDSRISSTRWQGQNTPEAQRAAAPSLDRTFVVIPCIGKDTAFFDAHGRKYMFRSAVTSVTRELAKLVVEVAEAFTREVLDPPEMDKNVRGSHWACMAGKHCNNVEKPKLTKWHKDNADALTSIVRHNLPGVSDRFEVCKAFMQEKFGLESDYDLFWNWCLNAPRKGVPLVMCGPHIDYKNLTLTVCIIFIYRHFNHKEKCYLVILKAGIVVELPPGTFFAYPSSIFSHWNIDLKVVYTSDGRPPTPANSIPLDQRHMHCSCSDSKVDHGQDWLDAKGRGSIVWFNQASMFQTSELGYNTISKAKAAGAEATCNVEEWVIGKGIFPADADSS</sequence>
<gene>
    <name evidence="1" type="ORF">WG66_6020</name>
</gene>
<comment type="caution">
    <text evidence="1">The sequence shown here is derived from an EMBL/GenBank/DDBJ whole genome shotgun (WGS) entry which is preliminary data.</text>
</comment>
<evidence type="ECO:0000313" key="2">
    <source>
        <dbReference type="Proteomes" id="UP000054988"/>
    </source>
</evidence>